<feature type="region of interest" description="Disordered" evidence="1">
    <location>
        <begin position="464"/>
        <end position="535"/>
    </location>
</feature>
<feature type="compositionally biased region" description="Polar residues" evidence="1">
    <location>
        <begin position="198"/>
        <end position="208"/>
    </location>
</feature>
<gene>
    <name evidence="3" type="ORF">CCUS01_01649</name>
</gene>
<feature type="region of interest" description="Disordered" evidence="1">
    <location>
        <begin position="239"/>
        <end position="287"/>
    </location>
</feature>
<feature type="compositionally biased region" description="Low complexity" evidence="1">
    <location>
        <begin position="80"/>
        <end position="94"/>
    </location>
</feature>
<organism evidence="3 4">
    <name type="scientific">Colletotrichum cuscutae</name>
    <dbReference type="NCBI Taxonomy" id="1209917"/>
    <lineage>
        <taxon>Eukaryota</taxon>
        <taxon>Fungi</taxon>
        <taxon>Dikarya</taxon>
        <taxon>Ascomycota</taxon>
        <taxon>Pezizomycotina</taxon>
        <taxon>Sordariomycetes</taxon>
        <taxon>Hypocreomycetidae</taxon>
        <taxon>Glomerellales</taxon>
        <taxon>Glomerellaceae</taxon>
        <taxon>Colletotrichum</taxon>
        <taxon>Colletotrichum acutatum species complex</taxon>
    </lineage>
</organism>
<evidence type="ECO:0000313" key="4">
    <source>
        <dbReference type="Proteomes" id="UP001239213"/>
    </source>
</evidence>
<proteinExistence type="predicted"/>
<reference evidence="3" key="1">
    <citation type="submission" date="2016-11" db="EMBL/GenBank/DDBJ databases">
        <title>The genome sequence of Colletotrichum cuscutae.</title>
        <authorList>
            <person name="Baroncelli R."/>
        </authorList>
    </citation>
    <scope>NUCLEOTIDE SEQUENCE</scope>
    <source>
        <strain evidence="3">IMI 304802</strain>
    </source>
</reference>
<dbReference type="AlphaFoldDB" id="A0AAI9XR57"/>
<feature type="compositionally biased region" description="Low complexity" evidence="1">
    <location>
        <begin position="239"/>
        <end position="277"/>
    </location>
</feature>
<keyword evidence="2" id="KW-0732">Signal</keyword>
<feature type="region of interest" description="Disordered" evidence="1">
    <location>
        <begin position="188"/>
        <end position="209"/>
    </location>
</feature>
<dbReference type="EMBL" id="MPDP01000282">
    <property type="protein sequence ID" value="KAK1457182.1"/>
    <property type="molecule type" value="Genomic_DNA"/>
</dbReference>
<feature type="compositionally biased region" description="Low complexity" evidence="1">
    <location>
        <begin position="500"/>
        <end position="534"/>
    </location>
</feature>
<feature type="signal peptide" evidence="2">
    <location>
        <begin position="1"/>
        <end position="22"/>
    </location>
</feature>
<feature type="region of interest" description="Disordered" evidence="1">
    <location>
        <begin position="71"/>
        <end position="132"/>
    </location>
</feature>
<keyword evidence="4" id="KW-1185">Reference proteome</keyword>
<evidence type="ECO:0000256" key="1">
    <source>
        <dbReference type="SAM" id="MobiDB-lite"/>
    </source>
</evidence>
<name>A0AAI9XR57_9PEZI</name>
<feature type="compositionally biased region" description="Polar residues" evidence="1">
    <location>
        <begin position="100"/>
        <end position="125"/>
    </location>
</feature>
<evidence type="ECO:0008006" key="5">
    <source>
        <dbReference type="Google" id="ProtNLM"/>
    </source>
</evidence>
<feature type="chain" id="PRO_5042596343" description="Carbohydrate-binding module family 19 protein" evidence="2">
    <location>
        <begin position="23"/>
        <end position="606"/>
    </location>
</feature>
<evidence type="ECO:0000256" key="2">
    <source>
        <dbReference type="SAM" id="SignalP"/>
    </source>
</evidence>
<evidence type="ECO:0000313" key="3">
    <source>
        <dbReference type="EMBL" id="KAK1457182.1"/>
    </source>
</evidence>
<dbReference type="Proteomes" id="UP001239213">
    <property type="component" value="Unassembled WGS sequence"/>
</dbReference>
<feature type="compositionally biased region" description="Low complexity" evidence="1">
    <location>
        <begin position="468"/>
        <end position="485"/>
    </location>
</feature>
<sequence>MLPSLRIADVVLLLLITQTTQAGPLRRGESFRREWNTTYTRSIAASSDNLSPSSYGPATTLVSQKHHLHQLRELSSSVAPPVTQQDQDGTTPTPIFVTLDGSSTRSPAATTQPVDQSPSTSPAESTVQTQTIPTTTSAVFLPPMDSTISLPPQLTSGFKNVSSVVPGNTASASAIVSQSLAVTPHLGVSHSASSSASPGTPLQSSLSFSFPIPGGETSAAESTTIAIATPSSLASTTATAASTTVPIPQTSPNTPSSLPTTPASSSTPSSTLQPQVTGTPNNQVPTIRTSTPAATATISPAVAANNLASAKTFNTLFASLTEQSACTAGQIACVKGNVGFCGANGAFAIQSCGSGTSCFALPMTTTEGVIVGCYDPKVASQVLGTPVSAPASVPGSVATTTTAVPAPPPASSDLGYESTVTITPTVIATYTISVTAPGAPGTTTSAAQAPGFTTTVFVTQTMAPAPAPSSTAAEGQDPSTTSTSIRKTRTSTVEEETSKTAHSSTAKSTPVESSTAEPTTTKTASSTTTKASTPVTLTGTFTDTLIVNPIPTDAPSAAADVPSPVTTPKPLSMPAIGAQQGVSVLTVFVTVTEKEKETVTVTVTRT</sequence>
<accession>A0AAI9XR57</accession>
<protein>
    <recommendedName>
        <fullName evidence="5">Carbohydrate-binding module family 19 protein</fullName>
    </recommendedName>
</protein>
<comment type="caution">
    <text evidence="3">The sequence shown here is derived from an EMBL/GenBank/DDBJ whole genome shotgun (WGS) entry which is preliminary data.</text>
</comment>